<dbReference type="SUPFAM" id="SSF51261">
    <property type="entry name" value="Duplicated hybrid motif"/>
    <property type="match status" value="1"/>
</dbReference>
<evidence type="ECO:0000256" key="8">
    <source>
        <dbReference type="ARBA" id="ARBA00022597"/>
    </source>
</evidence>
<name>A0A2G9WZC2_9HYPH</name>
<dbReference type="EC" id="2.7.3.9" evidence="5"/>
<evidence type="ECO:0000256" key="12">
    <source>
        <dbReference type="ARBA" id="ARBA00022777"/>
    </source>
</evidence>
<dbReference type="GO" id="GO:0009401">
    <property type="term" value="P:phosphoenolpyruvate-dependent sugar phosphotransferase system"/>
    <property type="evidence" value="ECO:0007669"/>
    <property type="project" value="UniProtKB-KW"/>
</dbReference>
<keyword evidence="12" id="KW-0418">Kinase</keyword>
<dbReference type="Pfam" id="PF00391">
    <property type="entry name" value="PEP-utilizers"/>
    <property type="match status" value="1"/>
</dbReference>
<dbReference type="SUPFAM" id="SSF47831">
    <property type="entry name" value="Enzyme I of the PEP:sugar phosphotransferase system HPr-binding (sub)domain"/>
    <property type="match status" value="1"/>
</dbReference>
<sequence length="840" mass="85749">MSVLQLFSPFAGRALPLTASPDPVFAGGLIGDGLAIDPEVGELRAPCAGIVASLQASGHALTIRSDTGAEILLHIGVDTVNLGGAGFTPLVREGQHVATGERLIDFDLAAMRPKVASMVSMMVVANGEAFGVASVVTDRPVGFGDPIMTVAAVGDTVGTSANSSEAAEFSLPLKIAHGLHARPAAQFANAAKAHAGAVHVTANGKTANGKSVVALMGIGTRFGDILNVRVEGPGADATVDTLLDLVLSGLGDPIADGPAPEADVAALAARTSGDAPVKPFRPGTAVAVRGRSAVAGLAAGRIVRRYHDARNLPRDGTGISIERDRLAAARARVLTRLSEETEGPRAAVAAAHREIVDDPALVEAAEADIAAGRSAEWAWNAACLAQADMLAGLADARMAERAADMRDVAGQVVAALAGRDAVSGLADLPAGSLVLSDEILPSETTGLTPGHIGAILMRDGGPTSHAAIIAAGLGIPTIVALGPEADRIPDGAEVIVDAGLGTVTVYPTEAELAAARSRIAGDAGRKASQRANAQAECRLADGTRVEVFANLGRVGEGALAVAEGAEGCGLLRSEFLFLDRTSAPSEDEQLAQYQAIADELGGRPLIIRTLDVGGDKPLSYLPLPKEENPFLGLRGIRVGLIRPELLRTQLRAILRVKPYGVARIMVPMVASVTEMITVRTMVEEERLRLGRVEPIQLGAMIEIPAAAVAARQLAEVCDFFSIGTNDLTQYALAMDRGNPAVAAGVDALHPGVLGLIRLACEGAGAHGRVVAVCGGAASDPSAAPILVGLGVRELSAAPAAIPEIKAALAAFTVNQCQALAERAVQAQGAEEVRALTGASA</sequence>
<dbReference type="GO" id="GO:0046872">
    <property type="term" value="F:metal ion binding"/>
    <property type="evidence" value="ECO:0007669"/>
    <property type="project" value="UniProtKB-KW"/>
</dbReference>
<dbReference type="GO" id="GO:0005737">
    <property type="term" value="C:cytoplasm"/>
    <property type="evidence" value="ECO:0007669"/>
    <property type="project" value="UniProtKB-SubCell"/>
</dbReference>
<dbReference type="InterPro" id="IPR000121">
    <property type="entry name" value="PEP_util_C"/>
</dbReference>
<dbReference type="OrthoDB" id="9765468at2"/>
<dbReference type="AlphaFoldDB" id="A0A2G9WZC2"/>
<evidence type="ECO:0000256" key="13">
    <source>
        <dbReference type="ARBA" id="ARBA00022842"/>
    </source>
</evidence>
<keyword evidence="7" id="KW-0963">Cytoplasm</keyword>
<dbReference type="InterPro" id="IPR011055">
    <property type="entry name" value="Dup_hybrid_motif"/>
</dbReference>
<dbReference type="GO" id="GO:0008965">
    <property type="term" value="F:phosphoenolpyruvate-protein phosphotransferase activity"/>
    <property type="evidence" value="ECO:0007669"/>
    <property type="project" value="UniProtKB-EC"/>
</dbReference>
<gene>
    <name evidence="16" type="primary">ptsP</name>
    <name evidence="16" type="ORF">CJ014_04865</name>
</gene>
<keyword evidence="16" id="KW-0670">Pyruvate</keyword>
<comment type="cofactor">
    <cofactor evidence="2">
        <name>Mg(2+)</name>
        <dbReference type="ChEBI" id="CHEBI:18420"/>
    </cofactor>
</comment>
<dbReference type="PROSITE" id="PS00742">
    <property type="entry name" value="PEP_ENZYMES_2"/>
    <property type="match status" value="1"/>
</dbReference>
<dbReference type="Pfam" id="PF00358">
    <property type="entry name" value="PTS_EIIA_1"/>
    <property type="match status" value="1"/>
</dbReference>
<feature type="domain" description="PTS EIIA type-1" evidence="14">
    <location>
        <begin position="22"/>
        <end position="126"/>
    </location>
</feature>
<evidence type="ECO:0000313" key="17">
    <source>
        <dbReference type="Proteomes" id="UP000231070"/>
    </source>
</evidence>
<keyword evidence="8" id="KW-0762">Sugar transport</keyword>
<dbReference type="InterPro" id="IPR023151">
    <property type="entry name" value="PEP_util_CS"/>
</dbReference>
<dbReference type="Gene3D" id="3.50.30.10">
    <property type="entry name" value="Phosphohistidine domain"/>
    <property type="match status" value="1"/>
</dbReference>
<dbReference type="SUPFAM" id="SSF55594">
    <property type="entry name" value="HPr-like"/>
    <property type="match status" value="1"/>
</dbReference>
<dbReference type="InterPro" id="IPR001020">
    <property type="entry name" value="PTS_HPr_His_P_site"/>
</dbReference>
<keyword evidence="6" id="KW-0813">Transport</keyword>
<dbReference type="InterPro" id="IPR015813">
    <property type="entry name" value="Pyrv/PenolPyrv_kinase-like_dom"/>
</dbReference>
<evidence type="ECO:0000256" key="1">
    <source>
        <dbReference type="ARBA" id="ARBA00000683"/>
    </source>
</evidence>
<dbReference type="PANTHER" id="PTHR46244:SF6">
    <property type="entry name" value="PHOSPHOENOLPYRUVATE-PROTEIN PHOSPHOTRANSFERASE"/>
    <property type="match status" value="1"/>
</dbReference>
<dbReference type="InterPro" id="IPR008279">
    <property type="entry name" value="PEP-util_enz_mobile_dom"/>
</dbReference>
<dbReference type="NCBIfam" id="TIGR01417">
    <property type="entry name" value="PTS_I_fam"/>
    <property type="match status" value="1"/>
</dbReference>
<evidence type="ECO:0000256" key="4">
    <source>
        <dbReference type="ARBA" id="ARBA00007837"/>
    </source>
</evidence>
<dbReference type="PROSITE" id="PS00369">
    <property type="entry name" value="PTS_HPR_HIS"/>
    <property type="match status" value="1"/>
</dbReference>
<dbReference type="Gene3D" id="2.70.70.10">
    <property type="entry name" value="Glucose Permease (Domain IIA)"/>
    <property type="match status" value="1"/>
</dbReference>
<dbReference type="RefSeq" id="WP_100079415.1">
    <property type="nucleotide sequence ID" value="NZ_NQVN01000002.1"/>
</dbReference>
<dbReference type="PANTHER" id="PTHR46244">
    <property type="entry name" value="PHOSPHOENOLPYRUVATE-PROTEIN PHOSPHOTRANSFERASE"/>
    <property type="match status" value="1"/>
</dbReference>
<evidence type="ECO:0000256" key="3">
    <source>
        <dbReference type="ARBA" id="ARBA00004496"/>
    </source>
</evidence>
<dbReference type="Gene3D" id="3.20.20.60">
    <property type="entry name" value="Phosphoenolpyruvate-binding domains"/>
    <property type="match status" value="1"/>
</dbReference>
<dbReference type="EMBL" id="NQVN01000002">
    <property type="protein sequence ID" value="PIP00079.1"/>
    <property type="molecule type" value="Genomic_DNA"/>
</dbReference>
<keyword evidence="11" id="KW-0479">Metal-binding</keyword>
<reference evidence="16 17" key="1">
    <citation type="submission" date="2017-08" db="EMBL/GenBank/DDBJ databases">
        <title>Pleomorphomonas carboxidotrophicus sp. nov., a new mesophilic hydrogenogenic carboxidotroph.</title>
        <authorList>
            <person name="Esquivel-Elizondo S."/>
            <person name="Krajmalnik-Brown R."/>
            <person name="Maldonado J."/>
        </authorList>
    </citation>
    <scope>NUCLEOTIDE SEQUENCE [LARGE SCALE GENOMIC DNA]</scope>
    <source>
        <strain evidence="16 17">SVCO-16</strain>
    </source>
</reference>
<dbReference type="GO" id="GO:0016301">
    <property type="term" value="F:kinase activity"/>
    <property type="evidence" value="ECO:0007669"/>
    <property type="project" value="UniProtKB-KW"/>
</dbReference>
<dbReference type="Proteomes" id="UP000231070">
    <property type="component" value="Unassembled WGS sequence"/>
</dbReference>
<dbReference type="PRINTS" id="PR00107">
    <property type="entry name" value="PHOSPHOCPHPR"/>
</dbReference>
<evidence type="ECO:0000256" key="5">
    <source>
        <dbReference type="ARBA" id="ARBA00012232"/>
    </source>
</evidence>
<keyword evidence="9 16" id="KW-0808">Transferase</keyword>
<feature type="domain" description="HPr" evidence="15">
    <location>
        <begin position="166"/>
        <end position="253"/>
    </location>
</feature>
<dbReference type="InterPro" id="IPR050499">
    <property type="entry name" value="PEP-utilizing_PTS_enzyme"/>
</dbReference>
<evidence type="ECO:0000256" key="10">
    <source>
        <dbReference type="ARBA" id="ARBA00022683"/>
    </source>
</evidence>
<keyword evidence="10" id="KW-0598">Phosphotransferase system</keyword>
<comment type="catalytic activity">
    <reaction evidence="1">
        <text>L-histidyl-[protein] + phosphoenolpyruvate = N(pros)-phospho-L-histidyl-[protein] + pyruvate</text>
        <dbReference type="Rhea" id="RHEA:23880"/>
        <dbReference type="Rhea" id="RHEA-COMP:9745"/>
        <dbReference type="Rhea" id="RHEA-COMP:9746"/>
        <dbReference type="ChEBI" id="CHEBI:15361"/>
        <dbReference type="ChEBI" id="CHEBI:29979"/>
        <dbReference type="ChEBI" id="CHEBI:58702"/>
        <dbReference type="ChEBI" id="CHEBI:64837"/>
        <dbReference type="EC" id="2.7.3.9"/>
    </reaction>
</comment>
<evidence type="ECO:0000256" key="7">
    <source>
        <dbReference type="ARBA" id="ARBA00022490"/>
    </source>
</evidence>
<dbReference type="InterPro" id="IPR000032">
    <property type="entry name" value="HPr-like"/>
</dbReference>
<dbReference type="InterPro" id="IPR036618">
    <property type="entry name" value="PtsI_HPr-bd_sf"/>
</dbReference>
<dbReference type="SUPFAM" id="SSF51621">
    <property type="entry name" value="Phosphoenolpyruvate/pyruvate domain"/>
    <property type="match status" value="1"/>
</dbReference>
<dbReference type="InterPro" id="IPR035895">
    <property type="entry name" value="HPr-like_sf"/>
</dbReference>
<dbReference type="PRINTS" id="PR01736">
    <property type="entry name" value="PHPHTRNFRASE"/>
</dbReference>
<comment type="subcellular location">
    <subcellularLocation>
        <location evidence="3">Cytoplasm</location>
    </subcellularLocation>
</comment>
<dbReference type="InterPro" id="IPR002114">
    <property type="entry name" value="PTS_HPr_Ser_P_site"/>
</dbReference>
<dbReference type="NCBIfam" id="TIGR01003">
    <property type="entry name" value="PTS_HPr_family"/>
    <property type="match status" value="1"/>
</dbReference>
<proteinExistence type="inferred from homology"/>
<dbReference type="InterPro" id="IPR006318">
    <property type="entry name" value="PTS_EI-like"/>
</dbReference>
<dbReference type="SUPFAM" id="SSF52009">
    <property type="entry name" value="Phosphohistidine domain"/>
    <property type="match status" value="1"/>
</dbReference>
<evidence type="ECO:0000256" key="11">
    <source>
        <dbReference type="ARBA" id="ARBA00022723"/>
    </source>
</evidence>
<dbReference type="PROSITE" id="PS00371">
    <property type="entry name" value="PTS_EIIA_TYPE_1_HIS"/>
    <property type="match status" value="1"/>
</dbReference>
<accession>A0A2G9WZC2</accession>
<dbReference type="NCBIfam" id="TIGR00830">
    <property type="entry name" value="PTBA"/>
    <property type="match status" value="1"/>
</dbReference>
<dbReference type="Pfam" id="PF02896">
    <property type="entry name" value="PEP-utilizers_C"/>
    <property type="match status" value="1"/>
</dbReference>
<evidence type="ECO:0000259" key="15">
    <source>
        <dbReference type="PROSITE" id="PS51350"/>
    </source>
</evidence>
<dbReference type="PROSITE" id="PS00589">
    <property type="entry name" value="PTS_HPR_SER"/>
    <property type="match status" value="1"/>
</dbReference>
<protein>
    <recommendedName>
        <fullName evidence="5">phosphoenolpyruvate--protein phosphotransferase</fullName>
        <ecNumber evidence="5">2.7.3.9</ecNumber>
    </recommendedName>
</protein>
<comment type="caution">
    <text evidence="16">The sequence shown here is derived from an EMBL/GenBank/DDBJ whole genome shotgun (WGS) entry which is preliminary data.</text>
</comment>
<evidence type="ECO:0000259" key="14">
    <source>
        <dbReference type="PROSITE" id="PS51093"/>
    </source>
</evidence>
<dbReference type="InterPro" id="IPR036637">
    <property type="entry name" value="Phosphohistidine_dom_sf"/>
</dbReference>
<keyword evidence="17" id="KW-1185">Reference proteome</keyword>
<comment type="similarity">
    <text evidence="4">Belongs to the PEP-utilizing enzyme family.</text>
</comment>
<dbReference type="CDD" id="cd00367">
    <property type="entry name" value="PTS-HPr_like"/>
    <property type="match status" value="1"/>
</dbReference>
<keyword evidence="13" id="KW-0460">Magnesium</keyword>
<evidence type="ECO:0000256" key="9">
    <source>
        <dbReference type="ARBA" id="ARBA00022679"/>
    </source>
</evidence>
<dbReference type="InterPro" id="IPR008731">
    <property type="entry name" value="PTS_EIN"/>
</dbReference>
<dbReference type="Gene3D" id="1.10.274.10">
    <property type="entry name" value="PtsI, HPr-binding domain"/>
    <property type="match status" value="1"/>
</dbReference>
<evidence type="ECO:0000313" key="16">
    <source>
        <dbReference type="EMBL" id="PIP00079.1"/>
    </source>
</evidence>
<dbReference type="Gene3D" id="3.30.1340.10">
    <property type="entry name" value="HPr-like"/>
    <property type="match status" value="1"/>
</dbReference>
<dbReference type="Pfam" id="PF05524">
    <property type="entry name" value="PEP-utilisers_N"/>
    <property type="match status" value="1"/>
</dbReference>
<organism evidence="16 17">
    <name type="scientific">Pleomorphomonas carboxyditropha</name>
    <dbReference type="NCBI Taxonomy" id="2023338"/>
    <lineage>
        <taxon>Bacteria</taxon>
        <taxon>Pseudomonadati</taxon>
        <taxon>Pseudomonadota</taxon>
        <taxon>Alphaproteobacteria</taxon>
        <taxon>Hyphomicrobiales</taxon>
        <taxon>Pleomorphomonadaceae</taxon>
        <taxon>Pleomorphomonas</taxon>
    </lineage>
</organism>
<dbReference type="InterPro" id="IPR001127">
    <property type="entry name" value="PTS_EIIA_1_perm"/>
</dbReference>
<dbReference type="InterPro" id="IPR040442">
    <property type="entry name" value="Pyrv_kinase-like_dom_sf"/>
</dbReference>
<dbReference type="PROSITE" id="PS51093">
    <property type="entry name" value="PTS_EIIA_TYPE_1"/>
    <property type="match status" value="1"/>
</dbReference>
<evidence type="ECO:0000256" key="2">
    <source>
        <dbReference type="ARBA" id="ARBA00001946"/>
    </source>
</evidence>
<dbReference type="Pfam" id="PF00381">
    <property type="entry name" value="PTS-HPr"/>
    <property type="match status" value="1"/>
</dbReference>
<dbReference type="PROSITE" id="PS51350">
    <property type="entry name" value="PTS_HPR_DOM"/>
    <property type="match status" value="1"/>
</dbReference>
<evidence type="ECO:0000256" key="6">
    <source>
        <dbReference type="ARBA" id="ARBA00022448"/>
    </source>
</evidence>